<feature type="region of interest" description="Disordered" evidence="1">
    <location>
        <begin position="1"/>
        <end position="20"/>
    </location>
</feature>
<comment type="caution">
    <text evidence="2">The sequence shown here is derived from an EMBL/GenBank/DDBJ whole genome shotgun (WGS) entry which is preliminary data.</text>
</comment>
<sequence length="80" mass="9001">MTDVRKLTSGENPQDPNNNVVLTEVERPGQEPEYTVTVLIDRSAVSVGGPFTSLEEAIRQASEAAQHYNLEPVYLRRERM</sequence>
<reference evidence="2 3" key="1">
    <citation type="submission" date="2019-07" db="EMBL/GenBank/DDBJ databases">
        <title>Whole genome shotgun sequence of Microvirga aerophila NBRC 106136.</title>
        <authorList>
            <person name="Hosoyama A."/>
            <person name="Uohara A."/>
            <person name="Ohji S."/>
            <person name="Ichikawa N."/>
        </authorList>
    </citation>
    <scope>NUCLEOTIDE SEQUENCE [LARGE SCALE GENOMIC DNA]</scope>
    <source>
        <strain evidence="2 3">NBRC 106136</strain>
    </source>
</reference>
<dbReference type="AlphaFoldDB" id="A0A512BZ83"/>
<evidence type="ECO:0000256" key="1">
    <source>
        <dbReference type="SAM" id="MobiDB-lite"/>
    </source>
</evidence>
<gene>
    <name evidence="2" type="ORF">MAE02_49360</name>
</gene>
<protein>
    <submittedName>
        <fullName evidence="2">Uncharacterized protein</fullName>
    </submittedName>
</protein>
<organism evidence="2 3">
    <name type="scientific">Microvirga aerophila</name>
    <dbReference type="NCBI Taxonomy" id="670291"/>
    <lineage>
        <taxon>Bacteria</taxon>
        <taxon>Pseudomonadati</taxon>
        <taxon>Pseudomonadota</taxon>
        <taxon>Alphaproteobacteria</taxon>
        <taxon>Hyphomicrobiales</taxon>
        <taxon>Methylobacteriaceae</taxon>
        <taxon>Microvirga</taxon>
    </lineage>
</organism>
<dbReference type="EMBL" id="BJYU01000096">
    <property type="protein sequence ID" value="GEO17240.1"/>
    <property type="molecule type" value="Genomic_DNA"/>
</dbReference>
<accession>A0A512BZ83</accession>
<evidence type="ECO:0000313" key="3">
    <source>
        <dbReference type="Proteomes" id="UP000321085"/>
    </source>
</evidence>
<evidence type="ECO:0000313" key="2">
    <source>
        <dbReference type="EMBL" id="GEO17240.1"/>
    </source>
</evidence>
<keyword evidence="3" id="KW-1185">Reference proteome</keyword>
<dbReference type="RefSeq" id="WP_147022225.1">
    <property type="nucleotide sequence ID" value="NZ_BJYU01000096.1"/>
</dbReference>
<dbReference type="Proteomes" id="UP000321085">
    <property type="component" value="Unassembled WGS sequence"/>
</dbReference>
<name>A0A512BZ83_9HYPH</name>
<proteinExistence type="predicted"/>
<feature type="compositionally biased region" description="Polar residues" evidence="1">
    <location>
        <begin position="9"/>
        <end position="20"/>
    </location>
</feature>